<dbReference type="Pfam" id="PF00571">
    <property type="entry name" value="CBS"/>
    <property type="match status" value="1"/>
</dbReference>
<name>A0A4Y3R0C6_STRCI</name>
<proteinExistence type="predicted"/>
<keyword evidence="4" id="KW-1185">Reference proteome</keyword>
<dbReference type="EMBL" id="BJMM01000017">
    <property type="protein sequence ID" value="GEB50991.1"/>
    <property type="molecule type" value="Genomic_DNA"/>
</dbReference>
<dbReference type="Proteomes" id="UP000319210">
    <property type="component" value="Unassembled WGS sequence"/>
</dbReference>
<evidence type="ECO:0000313" key="4">
    <source>
        <dbReference type="Proteomes" id="UP000319210"/>
    </source>
</evidence>
<dbReference type="RefSeq" id="WP_086815014.1">
    <property type="nucleotide sequence ID" value="NZ_BJMM01000017.1"/>
</dbReference>
<reference evidence="3 4" key="1">
    <citation type="submission" date="2019-06" db="EMBL/GenBank/DDBJ databases">
        <title>Whole genome shotgun sequence of Streptomyces cacaoi subsp. cacaoi NBRC 12748.</title>
        <authorList>
            <person name="Hosoyama A."/>
            <person name="Uohara A."/>
            <person name="Ohji S."/>
            <person name="Ichikawa N."/>
        </authorList>
    </citation>
    <scope>NUCLEOTIDE SEQUENCE [LARGE SCALE GENOMIC DNA]</scope>
    <source>
        <strain evidence="3 4">NBRC 12748</strain>
    </source>
</reference>
<sequence>MTRAWLTRAGKDGAYEQGFLNDKLLILGWSELGDISDCPNRDRLRTRVLRTYPHENASLIGNWTGQLWRFLYEMSEGDLAVVPLKNGKVALGRITGPYVFRADGSPVLGHTRAVDWLRTDVSRQAIRPDLRATLGSLLTVCELSRFDAASRLESLAQEGEDPGSSEEDEAIRELKGPADLAERLRSGESVMMTIRQFIGVWDASSRNAAVLALIRSDLAQFGLSTSPPFTEGSLDTTIEVLSVGSTPETPQSSRDALQYRTLENVEEPQPLTLNLGAIPSAKGGIVTVALDDSLSLAMSRMVVDDLSQLPVVDDANRCLGAVSWKTIGTAYLSSTDPTITDAMDHTARTAGLRDPLLDWVGYISETGYVFAGEADGTLTGIVTTSDVTDRFGQEMRPYTLLKEVERRLRRRVDEVFSSDDLHLYARGIASRNLHKHDTITAGALLVSQYEKLLDDDDRWQRMVWNIDRWVFLTRLADVRERIRNPLMHFHEAFQIDPVSDEDVAAIQGLVDLLRAADPRP</sequence>
<dbReference type="PROSITE" id="PS51371">
    <property type="entry name" value="CBS"/>
    <property type="match status" value="1"/>
</dbReference>
<organism evidence="3 4">
    <name type="scientific">Streptomyces cacaoi</name>
    <dbReference type="NCBI Taxonomy" id="1898"/>
    <lineage>
        <taxon>Bacteria</taxon>
        <taxon>Bacillati</taxon>
        <taxon>Actinomycetota</taxon>
        <taxon>Actinomycetes</taxon>
        <taxon>Kitasatosporales</taxon>
        <taxon>Streptomycetaceae</taxon>
        <taxon>Streptomyces</taxon>
    </lineage>
</organism>
<keyword evidence="1" id="KW-0129">CBS domain</keyword>
<comment type="caution">
    <text evidence="3">The sequence shown here is derived from an EMBL/GenBank/DDBJ whole genome shotgun (WGS) entry which is preliminary data.</text>
</comment>
<feature type="domain" description="CBS" evidence="2">
    <location>
        <begin position="277"/>
        <end position="337"/>
    </location>
</feature>
<dbReference type="SUPFAM" id="SSF54631">
    <property type="entry name" value="CBS-domain pair"/>
    <property type="match status" value="1"/>
</dbReference>
<dbReference type="OrthoDB" id="291940at2"/>
<gene>
    <name evidence="3" type="ORF">SCA03_35420</name>
</gene>
<evidence type="ECO:0000256" key="1">
    <source>
        <dbReference type="PROSITE-ProRule" id="PRU00703"/>
    </source>
</evidence>
<evidence type="ECO:0000259" key="2">
    <source>
        <dbReference type="PROSITE" id="PS51371"/>
    </source>
</evidence>
<dbReference type="Gene3D" id="3.10.580.10">
    <property type="entry name" value="CBS-domain"/>
    <property type="match status" value="1"/>
</dbReference>
<dbReference type="InterPro" id="IPR046342">
    <property type="entry name" value="CBS_dom_sf"/>
</dbReference>
<protein>
    <recommendedName>
        <fullName evidence="2">CBS domain-containing protein</fullName>
    </recommendedName>
</protein>
<accession>A0A4Y3R0C6</accession>
<dbReference type="AlphaFoldDB" id="A0A4Y3R0C6"/>
<dbReference type="InterPro" id="IPR000644">
    <property type="entry name" value="CBS_dom"/>
</dbReference>
<evidence type="ECO:0000313" key="3">
    <source>
        <dbReference type="EMBL" id="GEB50991.1"/>
    </source>
</evidence>